<sequence>MASAHHAAQHSRYALPPPPGSNSDFRLPSLKDLNFSYRPLQSSQDIPAGHNSSSTLEPSPNASQEPLPRHSQTWSRSSQSSSLLGASTPAPQHHSQQHQHPYQHQHQQHHQPQTPHQQHTPPLSAGPEMSASRVDYSPKHDNAGYMTPAIPMSAQVTPVPASVSLGTRGDETSHTQHGQAKRARTSSQNMNTSREVRPVHTSYSTQYASYPSSHPPPSSPFHTQVTLAAPSSHSTSHSSHQAPPPPPQQSHPTHINHSAAHPHPPPPAHEQMQHQPAPVSAHPGYPSYQQQQTYLSHRPPVHPPQPVHQTHPQHSNPYPSPGPPQSAPPPQGPWEQSHHQAPPPVQQHHHQQHTAPPPPSQHVSQPAHVQTHPPPPTHAHMHPQHPEPPPQHHHQAPPPTPATPQQLQTPHMQQRQPPVQPQHQHSYPPPLQQAPQLAPQPVQPPPFQRTTALVPTDLDARSAYPPQEPERVPSPRDAALAEIVKHCQALYAFASRYAQLQAGLPNVQPSPQEMAEMTQRANHVVRLLEEFRRLYAPESDVVTKIDAPTPMITDDHRPPKRPWEDMSHDGPNEATFQEYSAGDKSQQSTAEQDMEIIRTKRASSTAGGSGTAGQPKSKYRKRSRATPPGKCHSCNIRETPEWRRGPDGARTLCNACGLHYAKLMRKRDKAHGPNGDPPRIDLDTLRASARANEANEKSRTSKQQSQSMHQADEPSSPMDQQHHQGSFLVMMPPESTTNSNSAPAVDRMSTQPHHAMPSSSGAMAVPPHWGSAAPSANRGGYAPEQHQSYMRSSQTSPR</sequence>
<name>A0ACD3B8I4_9AGAR</name>
<accession>A0ACD3B8I4</accession>
<keyword evidence="2" id="KW-1185">Reference proteome</keyword>
<organism evidence="1 2">
    <name type="scientific">Pluteus cervinus</name>
    <dbReference type="NCBI Taxonomy" id="181527"/>
    <lineage>
        <taxon>Eukaryota</taxon>
        <taxon>Fungi</taxon>
        <taxon>Dikarya</taxon>
        <taxon>Basidiomycota</taxon>
        <taxon>Agaricomycotina</taxon>
        <taxon>Agaricomycetes</taxon>
        <taxon>Agaricomycetidae</taxon>
        <taxon>Agaricales</taxon>
        <taxon>Pluteineae</taxon>
        <taxon>Pluteaceae</taxon>
        <taxon>Pluteus</taxon>
    </lineage>
</organism>
<proteinExistence type="predicted"/>
<evidence type="ECO:0000313" key="1">
    <source>
        <dbReference type="EMBL" id="TFK74151.1"/>
    </source>
</evidence>
<dbReference type="Proteomes" id="UP000308600">
    <property type="component" value="Unassembled WGS sequence"/>
</dbReference>
<dbReference type="EMBL" id="ML208270">
    <property type="protein sequence ID" value="TFK74151.1"/>
    <property type="molecule type" value="Genomic_DNA"/>
</dbReference>
<evidence type="ECO:0000313" key="2">
    <source>
        <dbReference type="Proteomes" id="UP000308600"/>
    </source>
</evidence>
<gene>
    <name evidence="1" type="ORF">BDN72DRAFT_886516</name>
</gene>
<protein>
    <submittedName>
        <fullName evidence="1">Uncharacterized protein</fullName>
    </submittedName>
</protein>
<reference evidence="1 2" key="1">
    <citation type="journal article" date="2019" name="Nat. Ecol. Evol.">
        <title>Megaphylogeny resolves global patterns of mushroom evolution.</title>
        <authorList>
            <person name="Varga T."/>
            <person name="Krizsan K."/>
            <person name="Foldi C."/>
            <person name="Dima B."/>
            <person name="Sanchez-Garcia M."/>
            <person name="Sanchez-Ramirez S."/>
            <person name="Szollosi G.J."/>
            <person name="Szarkandi J.G."/>
            <person name="Papp V."/>
            <person name="Albert L."/>
            <person name="Andreopoulos W."/>
            <person name="Angelini C."/>
            <person name="Antonin V."/>
            <person name="Barry K.W."/>
            <person name="Bougher N.L."/>
            <person name="Buchanan P."/>
            <person name="Buyck B."/>
            <person name="Bense V."/>
            <person name="Catcheside P."/>
            <person name="Chovatia M."/>
            <person name="Cooper J."/>
            <person name="Damon W."/>
            <person name="Desjardin D."/>
            <person name="Finy P."/>
            <person name="Geml J."/>
            <person name="Haridas S."/>
            <person name="Hughes K."/>
            <person name="Justo A."/>
            <person name="Karasinski D."/>
            <person name="Kautmanova I."/>
            <person name="Kiss B."/>
            <person name="Kocsube S."/>
            <person name="Kotiranta H."/>
            <person name="LaButti K.M."/>
            <person name="Lechner B.E."/>
            <person name="Liimatainen K."/>
            <person name="Lipzen A."/>
            <person name="Lukacs Z."/>
            <person name="Mihaltcheva S."/>
            <person name="Morgado L.N."/>
            <person name="Niskanen T."/>
            <person name="Noordeloos M.E."/>
            <person name="Ohm R.A."/>
            <person name="Ortiz-Santana B."/>
            <person name="Ovrebo C."/>
            <person name="Racz N."/>
            <person name="Riley R."/>
            <person name="Savchenko A."/>
            <person name="Shiryaev A."/>
            <person name="Soop K."/>
            <person name="Spirin V."/>
            <person name="Szebenyi C."/>
            <person name="Tomsovsky M."/>
            <person name="Tulloss R.E."/>
            <person name="Uehling J."/>
            <person name="Grigoriev I.V."/>
            <person name="Vagvolgyi C."/>
            <person name="Papp T."/>
            <person name="Martin F.M."/>
            <person name="Miettinen O."/>
            <person name="Hibbett D.S."/>
            <person name="Nagy L.G."/>
        </authorList>
    </citation>
    <scope>NUCLEOTIDE SEQUENCE [LARGE SCALE GENOMIC DNA]</scope>
    <source>
        <strain evidence="1 2">NL-1719</strain>
    </source>
</reference>